<sequence length="119" mass="13999">MNSHMENHKIVNHNEFLLLQQKKIITNIVELQNDKELLSFFDDHDWSEEEGKTYLNISVPIFAAIIVSSRIHMSQFKTMKDLSLYYTETESIYINKPLEVKYIGSELGKIKHEQTNINI</sequence>
<proteinExistence type="predicted"/>
<dbReference type="AlphaFoldDB" id="A0A6C0W4Z5"/>
<dbReference type="RefSeq" id="YP_009739470.1">
    <property type="nucleotide sequence ID" value="NC_046502.1"/>
</dbReference>
<dbReference type="EMBL" id="MN873038">
    <property type="protein sequence ID" value="QIC20314.1"/>
    <property type="molecule type" value="Genomic_DNA"/>
</dbReference>
<dbReference type="InterPro" id="IPR043502">
    <property type="entry name" value="DNA/RNA_pol_sf"/>
</dbReference>
<evidence type="ECO:0000313" key="1">
    <source>
        <dbReference type="EMBL" id="QIC20314.1"/>
    </source>
</evidence>
<geneLocation type="mitochondrion" evidence="1"/>
<dbReference type="SUPFAM" id="SSF56672">
    <property type="entry name" value="DNA/RNA polymerases"/>
    <property type="match status" value="1"/>
</dbReference>
<gene>
    <name evidence="1" type="primary">orf119</name>
</gene>
<organism evidence="1">
    <name type="scientific">Tricholoma saponaceum</name>
    <dbReference type="NCBI Taxonomy" id="113602"/>
    <lineage>
        <taxon>Eukaryota</taxon>
        <taxon>Fungi</taxon>
        <taxon>Dikarya</taxon>
        <taxon>Basidiomycota</taxon>
        <taxon>Agaricomycotina</taxon>
        <taxon>Agaricomycetes</taxon>
        <taxon>Agaricomycetidae</taxon>
        <taxon>Agaricales</taxon>
        <taxon>Tricholomatineae</taxon>
        <taxon>Tricholomataceae</taxon>
        <taxon>Tricholoma</taxon>
    </lineage>
</organism>
<reference evidence="1" key="1">
    <citation type="journal article" date="2021" name="Front. Genet.">
        <title>Comparative Mitogenomic Analysis Reveals Dynamics of Intron Within and Between Tricholoma Species and Phylogeny of Basidiomycota.</title>
        <authorList>
            <person name="Huang W."/>
            <person name="Feng H."/>
            <person name="Tu W."/>
            <person name="Xiong C."/>
            <person name="Jin X."/>
            <person name="Li P."/>
            <person name="Wang X."/>
            <person name="Li Q."/>
        </authorList>
    </citation>
    <scope>NUCLEOTIDE SEQUENCE</scope>
</reference>
<dbReference type="GeneID" id="44802890"/>
<keyword evidence="1" id="KW-0496">Mitochondrion</keyword>
<accession>A0A6C0W4Z5</accession>
<name>A0A6C0W4Z5_9AGAR</name>
<protein>
    <submittedName>
        <fullName evidence="1">DNA polymerase</fullName>
    </submittedName>
</protein>